<dbReference type="AlphaFoldDB" id="A0A4C2E7P2"/>
<dbReference type="InterPro" id="IPR016024">
    <property type="entry name" value="ARM-type_fold"/>
</dbReference>
<comment type="caution">
    <text evidence="6">The sequence shown here is derived from an EMBL/GenBank/DDBJ whole genome shotgun (WGS) entry which is preliminary data.</text>
</comment>
<dbReference type="PROSITE" id="PS50166">
    <property type="entry name" value="IMPORTIN_B_NT"/>
    <property type="match status" value="1"/>
</dbReference>
<accession>A0A4C2E7P2</accession>
<sequence>MMFDAPALIWNAQSPLDNVRRSSEEQLLQMCDEDSSQVFLQFVQVAANDKQDLPCKQFALLALRKLVTMYWTPGFESFRGTSTVKLEARKIVRNVLLQLCLDENQPRKIQNGASYAVVQISAVDFPDQWPELLDIIYNTITKSNSLAAMKLLNEIYDDVISEEMFFEEGIGFETLKIIFHVMNSSDSDWEAKVAALNLLHCCILQMSTVSGNSTIKRKELTIDACTEVLQMWLNFLMTQSKVITNTSQLMANAKIYQDLTLLKNEFSKKIVGPGMCDRFRSIAIRDLENASQIYVQMIQNSSPDQLDAINEYAVNILEFLSSLCSVNFTEEEIRTVLSCLGRLCCLNQSTIDEWNTDFNSFVSKETGLVASFTIRDQAAELLSSFDHQNYTVVFALLLNELNEISDFSDGWIFNESLLYLLQSLPVNDSNSIEFTDAMKHVFAKLQEVLEKPLSSIFVTCRIVLLLPKLLEKAMDSFPNVKNLVQNFLSLSLNFALSQDNELIKSAALISFTYYSYFSELSSVLDPIHCIEIQQRTLKLIAQLFPEAEDDTDGVLMEVLNNVIDCNSKDVKDISSIIQTEFHLIFTISAKDPSNIQTTIELQECLDKLLKNVDVQTFTNFWETYSPPIINVMIGSAHTSFEYSPLLALTLQILDVLLKRKPLDPTLSITICDAVFEPLHDILNHCRDEEILQYATEALGYLIKNTETQVILPHLKSIVNILDTLLSSEVPDQAATHVGSLTVTIFSKFSDEIQNLIPMILQAAAAKLGQAVNITTTQNLLSVFCFVASADAQQMVDFLFQVTIDNQNGLDLVMSKWLESFDVVRGEKRTKENIISLSKLFLLSDQRLSSMQVNGDLIPYESDVIITRSMAKEMPDRYTCISAYQKIIKLFISELEFQGKQQDPQLLLAGTHGIRTTTEENQEDNDDWEDVEGPLEYEMLQHYVEGDEIDDGTEELDEQCLSDNLDSRSIHQLLVDFFKEVATKNISGFRMIYEQLSDNEKQILSDNLV</sequence>
<organism evidence="6 7">
    <name type="scientific">Zygosaccharomyces mellis</name>
    <dbReference type="NCBI Taxonomy" id="42258"/>
    <lineage>
        <taxon>Eukaryota</taxon>
        <taxon>Fungi</taxon>
        <taxon>Dikarya</taxon>
        <taxon>Ascomycota</taxon>
        <taxon>Saccharomycotina</taxon>
        <taxon>Saccharomycetes</taxon>
        <taxon>Saccharomycetales</taxon>
        <taxon>Saccharomycetaceae</taxon>
        <taxon>Zygosaccharomyces</taxon>
    </lineage>
</organism>
<dbReference type="InterPro" id="IPR056840">
    <property type="entry name" value="HEAT_IPO9_central"/>
</dbReference>
<protein>
    <recommendedName>
        <fullName evidence="5">Importin N-terminal domain-containing protein</fullName>
    </recommendedName>
</protein>
<name>A0A4C2E7P2_9SACH</name>
<comment type="subcellular location">
    <subcellularLocation>
        <location evidence="1">Nucleus</location>
    </subcellularLocation>
</comment>
<keyword evidence="4" id="KW-0539">Nucleus</keyword>
<dbReference type="GO" id="GO:0031267">
    <property type="term" value="F:small GTPase binding"/>
    <property type="evidence" value="ECO:0007669"/>
    <property type="project" value="InterPro"/>
</dbReference>
<dbReference type="Proteomes" id="UP000301737">
    <property type="component" value="Unassembled WGS sequence"/>
</dbReference>
<dbReference type="InterPro" id="IPR001494">
    <property type="entry name" value="Importin-beta_N"/>
</dbReference>
<dbReference type="GO" id="GO:0006606">
    <property type="term" value="P:protein import into nucleus"/>
    <property type="evidence" value="ECO:0007669"/>
    <property type="project" value="TreeGrafter"/>
</dbReference>
<dbReference type="GO" id="GO:0005635">
    <property type="term" value="C:nuclear envelope"/>
    <property type="evidence" value="ECO:0007669"/>
    <property type="project" value="TreeGrafter"/>
</dbReference>
<evidence type="ECO:0000313" key="6">
    <source>
        <dbReference type="EMBL" id="GCF00241.1"/>
    </source>
</evidence>
<keyword evidence="3" id="KW-0653">Protein transport</keyword>
<dbReference type="Pfam" id="PF03810">
    <property type="entry name" value="IBN_N"/>
    <property type="match status" value="1"/>
</dbReference>
<evidence type="ECO:0000256" key="3">
    <source>
        <dbReference type="ARBA" id="ARBA00022927"/>
    </source>
</evidence>
<dbReference type="OrthoDB" id="431626at2759"/>
<keyword evidence="7" id="KW-1185">Reference proteome</keyword>
<dbReference type="PANTHER" id="PTHR10997">
    <property type="entry name" value="IMPORTIN-7, 8, 11"/>
    <property type="match status" value="1"/>
</dbReference>
<dbReference type="SMART" id="SM00913">
    <property type="entry name" value="IBN_N"/>
    <property type="match status" value="1"/>
</dbReference>
<reference evidence="6 7" key="1">
    <citation type="submission" date="2019-01" db="EMBL/GenBank/DDBJ databases">
        <title>Draft Genome Sequencing of Zygosaccharomyces mellis Ca-7.</title>
        <authorList>
            <person name="Shiwa Y."/>
            <person name="Kanesaki Y."/>
            <person name="Ishige T."/>
            <person name="Mura K."/>
            <person name="Hori T."/>
            <person name="Tamura T."/>
        </authorList>
    </citation>
    <scope>NUCLEOTIDE SEQUENCE [LARGE SCALE GENOMIC DNA]</scope>
    <source>
        <strain evidence="6 7">Ca-7</strain>
    </source>
</reference>
<dbReference type="Gene3D" id="1.25.10.10">
    <property type="entry name" value="Leucine-rich Repeat Variant"/>
    <property type="match status" value="1"/>
</dbReference>
<keyword evidence="2" id="KW-0813">Transport</keyword>
<evidence type="ECO:0000256" key="2">
    <source>
        <dbReference type="ARBA" id="ARBA00022448"/>
    </source>
</evidence>
<evidence type="ECO:0000259" key="5">
    <source>
        <dbReference type="PROSITE" id="PS50166"/>
    </source>
</evidence>
<gene>
    <name evidence="6" type="ORF">ZYGM_002894</name>
</gene>
<dbReference type="SUPFAM" id="SSF48371">
    <property type="entry name" value="ARM repeat"/>
    <property type="match status" value="1"/>
</dbReference>
<dbReference type="GO" id="GO:0005829">
    <property type="term" value="C:cytosol"/>
    <property type="evidence" value="ECO:0007669"/>
    <property type="project" value="TreeGrafter"/>
</dbReference>
<proteinExistence type="predicted"/>
<evidence type="ECO:0000256" key="4">
    <source>
        <dbReference type="ARBA" id="ARBA00023242"/>
    </source>
</evidence>
<feature type="domain" description="Importin N-terminal" evidence="5">
    <location>
        <begin position="23"/>
        <end position="102"/>
    </location>
</feature>
<dbReference type="PANTHER" id="PTHR10997:SF9">
    <property type="entry name" value="IMPORTIN-9"/>
    <property type="match status" value="1"/>
</dbReference>
<dbReference type="EMBL" id="BIMX01000016">
    <property type="protein sequence ID" value="GCF00241.1"/>
    <property type="molecule type" value="Genomic_DNA"/>
</dbReference>
<evidence type="ECO:0000313" key="7">
    <source>
        <dbReference type="Proteomes" id="UP000301737"/>
    </source>
</evidence>
<evidence type="ECO:0000256" key="1">
    <source>
        <dbReference type="ARBA" id="ARBA00004123"/>
    </source>
</evidence>
<dbReference type="Pfam" id="PF25018">
    <property type="entry name" value="HEAT_IPO9_c"/>
    <property type="match status" value="1"/>
</dbReference>
<dbReference type="InterPro" id="IPR011989">
    <property type="entry name" value="ARM-like"/>
</dbReference>